<keyword evidence="9" id="KW-1185">Reference proteome</keyword>
<dbReference type="PANTHER" id="PTHR33347:SF1">
    <property type="entry name" value="PROTEIN SOB FIVE-LIKE 5"/>
    <property type="match status" value="1"/>
</dbReference>
<evidence type="ECO:0000256" key="1">
    <source>
        <dbReference type="ARBA" id="ARBA00004496"/>
    </source>
</evidence>
<dbReference type="PANTHER" id="PTHR33347">
    <property type="entry name" value="OSJNBA0091C07.3 PROTEIN"/>
    <property type="match status" value="1"/>
</dbReference>
<evidence type="ECO:0000256" key="3">
    <source>
        <dbReference type="ARBA" id="ARBA00022712"/>
    </source>
</evidence>
<comment type="subcellular location">
    <subcellularLocation>
        <location evidence="1">Cytoplasm</location>
    </subcellularLocation>
</comment>
<evidence type="ECO:0000256" key="6">
    <source>
        <dbReference type="ARBA" id="ARBA00024199"/>
    </source>
</evidence>
<feature type="region of interest" description="Disordered" evidence="7">
    <location>
        <begin position="1"/>
        <end position="53"/>
    </location>
</feature>
<dbReference type="GO" id="GO:0005737">
    <property type="term" value="C:cytoplasm"/>
    <property type="evidence" value="ECO:0007669"/>
    <property type="project" value="UniProtKB-SubCell"/>
</dbReference>
<proteinExistence type="inferred from homology"/>
<gene>
    <name evidence="8" type="ORF">F3Y22_tig00110339pilonHSYRG00018</name>
</gene>
<dbReference type="GO" id="GO:0009691">
    <property type="term" value="P:cytokinin biosynthetic process"/>
    <property type="evidence" value="ECO:0007669"/>
    <property type="project" value="UniProtKB-KW"/>
</dbReference>
<sequence length="178" mass="19676">MNVLSSECSSGKGHKGKEEAVVVVDDDEEEDLSMVSDASSGPPHFYEDDGYFNDDDHHHYTAPKVATLNKNGGKRHRNKEQQLPSLHDDTASSPLINFSKNNFSHTNNTQASMEESAFHYPQGFSATHAFHYPQGFSATHFQGGPAFQDHFGFLQPSPSGNHLQEHQLSGFNGIREMG</sequence>
<evidence type="ECO:0000313" key="9">
    <source>
        <dbReference type="Proteomes" id="UP000436088"/>
    </source>
</evidence>
<keyword evidence="3" id="KW-0203">Cytokinin biosynthesis</keyword>
<evidence type="ECO:0000256" key="7">
    <source>
        <dbReference type="SAM" id="MobiDB-lite"/>
    </source>
</evidence>
<reference evidence="8" key="1">
    <citation type="submission" date="2019-09" db="EMBL/GenBank/DDBJ databases">
        <title>Draft genome information of white flower Hibiscus syriacus.</title>
        <authorList>
            <person name="Kim Y.-M."/>
        </authorList>
    </citation>
    <scope>NUCLEOTIDE SEQUENCE [LARGE SCALE GENOMIC DNA]</scope>
    <source>
        <strain evidence="8">YM2019G1</strain>
    </source>
</reference>
<accession>A0A6A3B058</accession>
<evidence type="ECO:0000313" key="8">
    <source>
        <dbReference type="EMBL" id="KAE8708439.1"/>
    </source>
</evidence>
<evidence type="ECO:0000256" key="5">
    <source>
        <dbReference type="ARBA" id="ARBA00023242"/>
    </source>
</evidence>
<dbReference type="AlphaFoldDB" id="A0A6A3B058"/>
<comment type="similarity">
    <text evidence="6">Belongs to the SOFL plant protein family.</text>
</comment>
<dbReference type="EMBL" id="VEPZ02000941">
    <property type="protein sequence ID" value="KAE8708439.1"/>
    <property type="molecule type" value="Genomic_DNA"/>
</dbReference>
<keyword evidence="5" id="KW-0539">Nucleus</keyword>
<dbReference type="GO" id="GO:0009736">
    <property type="term" value="P:cytokinin-activated signaling pathway"/>
    <property type="evidence" value="ECO:0007669"/>
    <property type="project" value="UniProtKB-KW"/>
</dbReference>
<evidence type="ECO:0000256" key="4">
    <source>
        <dbReference type="ARBA" id="ARBA00022864"/>
    </source>
</evidence>
<comment type="caution">
    <text evidence="8">The sequence shown here is derived from an EMBL/GenBank/DDBJ whole genome shotgun (WGS) entry which is preliminary data.</text>
</comment>
<name>A0A6A3B058_HIBSY</name>
<keyword evidence="2" id="KW-0963">Cytoplasm</keyword>
<organism evidence="8 9">
    <name type="scientific">Hibiscus syriacus</name>
    <name type="common">Rose of Sharon</name>
    <dbReference type="NCBI Taxonomy" id="106335"/>
    <lineage>
        <taxon>Eukaryota</taxon>
        <taxon>Viridiplantae</taxon>
        <taxon>Streptophyta</taxon>
        <taxon>Embryophyta</taxon>
        <taxon>Tracheophyta</taxon>
        <taxon>Spermatophyta</taxon>
        <taxon>Magnoliopsida</taxon>
        <taxon>eudicotyledons</taxon>
        <taxon>Gunneridae</taxon>
        <taxon>Pentapetalae</taxon>
        <taxon>rosids</taxon>
        <taxon>malvids</taxon>
        <taxon>Malvales</taxon>
        <taxon>Malvaceae</taxon>
        <taxon>Malvoideae</taxon>
        <taxon>Hibiscus</taxon>
    </lineage>
</organism>
<protein>
    <submittedName>
        <fullName evidence="8">Cell cycle progression protein 1</fullName>
    </submittedName>
</protein>
<evidence type="ECO:0000256" key="2">
    <source>
        <dbReference type="ARBA" id="ARBA00022490"/>
    </source>
</evidence>
<feature type="region of interest" description="Disordered" evidence="7">
    <location>
        <begin position="68"/>
        <end position="94"/>
    </location>
</feature>
<keyword evidence="4" id="KW-0932">Cytokinin signaling pathway</keyword>
<dbReference type="InterPro" id="IPR044670">
    <property type="entry name" value="SOFL"/>
</dbReference>
<dbReference type="Proteomes" id="UP000436088">
    <property type="component" value="Unassembled WGS sequence"/>
</dbReference>